<evidence type="ECO:0000313" key="4">
    <source>
        <dbReference type="Proteomes" id="UP000000557"/>
    </source>
</evidence>
<dbReference type="KEGG" id="gvi:glr2889"/>
<dbReference type="AlphaFoldDB" id="Q7NCT7"/>
<dbReference type="eggNOG" id="COG2378">
    <property type="taxonomic scope" value="Bacteria"/>
</dbReference>
<dbReference type="Pfam" id="PF13280">
    <property type="entry name" value="WYL"/>
    <property type="match status" value="1"/>
</dbReference>
<dbReference type="InterPro" id="IPR026881">
    <property type="entry name" value="WYL_dom"/>
</dbReference>
<organism evidence="3 4">
    <name type="scientific">Gloeobacter violaceus (strain ATCC 29082 / PCC 7421)</name>
    <dbReference type="NCBI Taxonomy" id="251221"/>
    <lineage>
        <taxon>Bacteria</taxon>
        <taxon>Bacillati</taxon>
        <taxon>Cyanobacteriota</taxon>
        <taxon>Cyanophyceae</taxon>
        <taxon>Gloeobacterales</taxon>
        <taxon>Gloeobacteraceae</taxon>
        <taxon>Gloeobacter</taxon>
    </lineage>
</organism>
<dbReference type="HOGENOM" id="CLU_041141_4_1_3"/>
<evidence type="ECO:0000259" key="2">
    <source>
        <dbReference type="Pfam" id="PF25583"/>
    </source>
</evidence>
<dbReference type="RefSeq" id="WP_011142883.1">
    <property type="nucleotide sequence ID" value="NC_005125.1"/>
</dbReference>
<dbReference type="EnsemblBacteria" id="BAC90830">
    <property type="protein sequence ID" value="BAC90830"/>
    <property type="gene ID" value="BAC90830"/>
</dbReference>
<sequence>MADVSLEQLDRLLKIDRLVRLGQARSTAQLARALGVSTGTVQRALLTLRDEYGAPLVVDRVRGYVYRETTWQLPPLPLTQGELFVLMAGNRLLAAAEGTLYEQQIQSAIAQLVHHLPKLAWVDLETVRDYLHTSAELPATFNDFEVWQQLGDAFESGLQTLIGYAAPGEVPITRQVNPYLLYVWRGYEPYLIGYDLGTKQFEAFRVDRIQVMQTLGDKFTRDPAFDPRPVIDKINQLQLGTAVTRVSVRLTPRAARALRGRLLHPTQVSTTLADGSLRLQMHVSELEDLKRWVLGFGAEAVVEEPRALVEQIRAELGKLSALYGAPVAR</sequence>
<dbReference type="InterPro" id="IPR028349">
    <property type="entry name" value="PafC-like"/>
</dbReference>
<dbReference type="PANTHER" id="PTHR34580">
    <property type="match status" value="1"/>
</dbReference>
<dbReference type="PIRSF" id="PIRSF016838">
    <property type="entry name" value="PafC"/>
    <property type="match status" value="1"/>
</dbReference>
<dbReference type="InterPro" id="IPR036388">
    <property type="entry name" value="WH-like_DNA-bd_sf"/>
</dbReference>
<dbReference type="Pfam" id="PF25583">
    <property type="entry name" value="WCX"/>
    <property type="match status" value="1"/>
</dbReference>
<proteinExistence type="predicted"/>
<reference evidence="3 4" key="1">
    <citation type="journal article" date="2003" name="DNA Res.">
        <title>Complete genome structure of Gloeobacter violaceus PCC 7421, a cyanobacterium that lacks thylakoids.</title>
        <authorList>
            <person name="Nakamura Y."/>
            <person name="Kaneko T."/>
            <person name="Sato S."/>
            <person name="Mimuro M."/>
            <person name="Miyashita H."/>
            <person name="Tsuchiya T."/>
            <person name="Sasamoto S."/>
            <person name="Watanabe A."/>
            <person name="Kawashima K."/>
            <person name="Kishida Y."/>
            <person name="Kiyokawa C."/>
            <person name="Kohara M."/>
            <person name="Matsumoto M."/>
            <person name="Matsuno A."/>
            <person name="Nakazaki N."/>
            <person name="Shimpo S."/>
            <person name="Takeuchi C."/>
            <person name="Yamada M."/>
            <person name="Tabata S."/>
        </authorList>
    </citation>
    <scope>NUCLEOTIDE SEQUENCE [LARGE SCALE GENOMIC DNA]</scope>
    <source>
        <strain evidence="4">ATCC 29082 / PCC 7421</strain>
    </source>
</reference>
<dbReference type="SUPFAM" id="SSF46785">
    <property type="entry name" value="Winged helix' DNA-binding domain"/>
    <property type="match status" value="1"/>
</dbReference>
<name>Q7NCT7_GLOVI</name>
<protein>
    <submittedName>
        <fullName evidence="3">Glr2889 protein</fullName>
    </submittedName>
</protein>
<dbReference type="PROSITE" id="PS52050">
    <property type="entry name" value="WYL"/>
    <property type="match status" value="1"/>
</dbReference>
<gene>
    <name evidence="3" type="ordered locus">glr2889</name>
</gene>
<dbReference type="Gene3D" id="1.10.10.10">
    <property type="entry name" value="Winged helix-like DNA-binding domain superfamily/Winged helix DNA-binding domain"/>
    <property type="match status" value="1"/>
</dbReference>
<dbReference type="PhylomeDB" id="Q7NCT7"/>
<dbReference type="InterPro" id="IPR057727">
    <property type="entry name" value="WCX_dom"/>
</dbReference>
<keyword evidence="4" id="KW-1185">Reference proteome</keyword>
<dbReference type="STRING" id="251221.gene:10760393"/>
<dbReference type="InterPro" id="IPR051534">
    <property type="entry name" value="CBASS_pafABC_assoc_protein"/>
</dbReference>
<dbReference type="Proteomes" id="UP000000557">
    <property type="component" value="Chromosome"/>
</dbReference>
<evidence type="ECO:0000313" key="3">
    <source>
        <dbReference type="EMBL" id="BAC90830.1"/>
    </source>
</evidence>
<dbReference type="EMBL" id="BA000045">
    <property type="protein sequence ID" value="BAC90830.1"/>
    <property type="molecule type" value="Genomic_DNA"/>
</dbReference>
<dbReference type="InterPro" id="IPR036390">
    <property type="entry name" value="WH_DNA-bd_sf"/>
</dbReference>
<feature type="domain" description="WCX" evidence="2">
    <location>
        <begin position="244"/>
        <end position="319"/>
    </location>
</feature>
<accession>Q7NCT7</accession>
<dbReference type="PANTHER" id="PTHR34580:SF9">
    <property type="entry name" value="SLL5097 PROTEIN"/>
    <property type="match status" value="1"/>
</dbReference>
<dbReference type="InParanoid" id="Q7NCT7"/>
<evidence type="ECO:0000259" key="1">
    <source>
        <dbReference type="Pfam" id="PF13280"/>
    </source>
</evidence>
<reference evidence="3 4" key="2">
    <citation type="journal article" date="2003" name="DNA Res.">
        <title>Complete genome structure of Gloeobacter violaceus PCC 7421, a cyanobacterium that lacks thylakoids (supplement).</title>
        <authorList>
            <person name="Nakamura Y."/>
            <person name="Kaneko T."/>
            <person name="Sato S."/>
            <person name="Mimuro M."/>
            <person name="Miyashita H."/>
            <person name="Tsuchiya T."/>
            <person name="Sasamoto S."/>
            <person name="Watanabe A."/>
            <person name="Kawashima K."/>
            <person name="Kishida Y."/>
            <person name="Kiyokawa C."/>
            <person name="Kohara M."/>
            <person name="Matsumoto M."/>
            <person name="Matsuno A."/>
            <person name="Nakazaki N."/>
            <person name="Shimpo S."/>
            <person name="Takeuchi C."/>
            <person name="Yamada M."/>
            <person name="Tabata S."/>
        </authorList>
    </citation>
    <scope>NUCLEOTIDE SEQUENCE [LARGE SCALE GENOMIC DNA]</scope>
    <source>
        <strain evidence="4">ATCC 29082 / PCC 7421</strain>
    </source>
</reference>
<feature type="domain" description="WYL" evidence="1">
    <location>
        <begin position="145"/>
        <end position="211"/>
    </location>
</feature>
<dbReference type="OrthoDB" id="9767131at2"/>